<dbReference type="EMBL" id="JACCAA010000001">
    <property type="protein sequence ID" value="NYG59277.1"/>
    <property type="molecule type" value="Genomic_DNA"/>
</dbReference>
<feature type="signal peptide" evidence="1">
    <location>
        <begin position="1"/>
        <end position="17"/>
    </location>
</feature>
<dbReference type="AlphaFoldDB" id="A0A7Y9UQH4"/>
<keyword evidence="3" id="KW-1185">Reference proteome</keyword>
<dbReference type="Proteomes" id="UP000540656">
    <property type="component" value="Unassembled WGS sequence"/>
</dbReference>
<feature type="chain" id="PRO_5039020643" description="Lipoprotein" evidence="1">
    <location>
        <begin position="18"/>
        <end position="138"/>
    </location>
</feature>
<evidence type="ECO:0000313" key="2">
    <source>
        <dbReference type="EMBL" id="NYG59277.1"/>
    </source>
</evidence>
<gene>
    <name evidence="2" type="ORF">BJ980_002200</name>
</gene>
<sequence length="138" mass="14095">MTLAACLVLIAGLGACAGSGDTGTVGTPAEPVTLTIEATSWNGWAESPSPAVPEVTTEEVHLGSEVTIEAMGPVTFEVTEVGDGEIRLHSSQRLAPATPSGGTNLNDLVDEFTVTEGTVTRLATPTMDAGVDLELTIE</sequence>
<comment type="caution">
    <text evidence="2">The sequence shown here is derived from an EMBL/GenBank/DDBJ whole genome shotgun (WGS) entry which is preliminary data.</text>
</comment>
<organism evidence="2 3">
    <name type="scientific">Nocardioides daedukensis</name>
    <dbReference type="NCBI Taxonomy" id="634462"/>
    <lineage>
        <taxon>Bacteria</taxon>
        <taxon>Bacillati</taxon>
        <taxon>Actinomycetota</taxon>
        <taxon>Actinomycetes</taxon>
        <taxon>Propionibacteriales</taxon>
        <taxon>Nocardioidaceae</taxon>
        <taxon>Nocardioides</taxon>
    </lineage>
</organism>
<name>A0A7Y9UQH4_9ACTN</name>
<evidence type="ECO:0000256" key="1">
    <source>
        <dbReference type="SAM" id="SignalP"/>
    </source>
</evidence>
<dbReference type="RefSeq" id="WP_179502343.1">
    <property type="nucleotide sequence ID" value="NZ_JACCAA010000001.1"/>
</dbReference>
<reference evidence="2 3" key="1">
    <citation type="submission" date="2020-07" db="EMBL/GenBank/DDBJ databases">
        <title>Sequencing the genomes of 1000 actinobacteria strains.</title>
        <authorList>
            <person name="Klenk H.-P."/>
        </authorList>
    </citation>
    <scope>NUCLEOTIDE SEQUENCE [LARGE SCALE GENOMIC DNA]</scope>
    <source>
        <strain evidence="2 3">DSM 23819</strain>
    </source>
</reference>
<evidence type="ECO:0008006" key="4">
    <source>
        <dbReference type="Google" id="ProtNLM"/>
    </source>
</evidence>
<accession>A0A7Y9UQH4</accession>
<evidence type="ECO:0000313" key="3">
    <source>
        <dbReference type="Proteomes" id="UP000540656"/>
    </source>
</evidence>
<proteinExistence type="predicted"/>
<protein>
    <recommendedName>
        <fullName evidence="4">Lipoprotein</fullName>
    </recommendedName>
</protein>
<keyword evidence="1" id="KW-0732">Signal</keyword>